<dbReference type="EnsemblMetazoa" id="AATE004807-RA">
    <property type="protein sequence ID" value="AATE004807-PA.1"/>
    <property type="gene ID" value="AATE004807"/>
</dbReference>
<evidence type="ECO:0000256" key="6">
    <source>
        <dbReference type="ARBA" id="ARBA00023170"/>
    </source>
</evidence>
<keyword evidence="3" id="KW-0812">Transmembrane</keyword>
<evidence type="ECO:0008006" key="9">
    <source>
        <dbReference type="Google" id="ProtNLM"/>
    </source>
</evidence>
<name>A0A182IST7_ANOAO</name>
<dbReference type="AlphaFoldDB" id="A0A182IST7"/>
<accession>A0A182IST7</accession>
<evidence type="ECO:0000256" key="7">
    <source>
        <dbReference type="ARBA" id="ARBA00023180"/>
    </source>
</evidence>
<evidence type="ECO:0000256" key="2">
    <source>
        <dbReference type="ARBA" id="ARBA00022475"/>
    </source>
</evidence>
<reference evidence="8" key="1">
    <citation type="submission" date="2022-08" db="UniProtKB">
        <authorList>
            <consortium name="EnsemblMetazoa"/>
        </authorList>
    </citation>
    <scope>IDENTIFICATION</scope>
    <source>
        <strain evidence="8">EBRO</strain>
    </source>
</reference>
<evidence type="ECO:0000256" key="3">
    <source>
        <dbReference type="ARBA" id="ARBA00022692"/>
    </source>
</evidence>
<keyword evidence="2" id="KW-1003">Cell membrane</keyword>
<keyword evidence="4" id="KW-1133">Transmembrane helix</keyword>
<dbReference type="InterPro" id="IPR052192">
    <property type="entry name" value="Insect_Ionotropic_Sensory_Rcpt"/>
</dbReference>
<keyword evidence="6" id="KW-0675">Receptor</keyword>
<dbReference type="STRING" id="41427.A0A182IST7"/>
<evidence type="ECO:0000256" key="5">
    <source>
        <dbReference type="ARBA" id="ARBA00023136"/>
    </source>
</evidence>
<organism evidence="8">
    <name type="scientific">Anopheles atroparvus</name>
    <name type="common">European mosquito</name>
    <dbReference type="NCBI Taxonomy" id="41427"/>
    <lineage>
        <taxon>Eukaryota</taxon>
        <taxon>Metazoa</taxon>
        <taxon>Ecdysozoa</taxon>
        <taxon>Arthropoda</taxon>
        <taxon>Hexapoda</taxon>
        <taxon>Insecta</taxon>
        <taxon>Pterygota</taxon>
        <taxon>Neoptera</taxon>
        <taxon>Endopterygota</taxon>
        <taxon>Diptera</taxon>
        <taxon>Nematocera</taxon>
        <taxon>Culicoidea</taxon>
        <taxon>Culicidae</taxon>
        <taxon>Anophelinae</taxon>
        <taxon>Anopheles</taxon>
    </lineage>
</organism>
<proteinExistence type="predicted"/>
<sequence>MTSYGKGGSAVLYHAVLLHMIVSTRCNLQTLVEAVASFDNSSDQSGTELCIFTTENSTLEEAAPKLLQRLVGSYPTVFLNRKMFVDTRFYRVATMVLVDVTAFEDHFPASFLGLLLANHPCYRKKAKFVILVSRSAFSDRERVSALMAKFGILNFITVPLEQGAPGSLRVWTKNQFTKRELYFRSDDRPVARLFPNKLLDLYGYRFTMFGFTEFPYLVGYLDDNTYGVLVNFIDFIIKKLHNGTTHYTEDEHLLSVMDSQFNVATDRRSFLHQLYLREPSGIHLMCPVHQERDFLQHLLKPFSMGIWLVLGGLFVVCRVLQGLCPTVYRYDLIGITFFGGGGIEYEQPFPFRVVTFTLTVLIFFLSEAYNTKLISLMSLTKFYVQPQTLEEVARSDFRVLASAHLPANLEYLNLKFLSHVQTRREERRLGGGVNEVYCSLMTVGAGRLLTASRLTGFTVMLYIVEEPLINDRFVLQLHQNSPFFDLIENYFNRYNDFGIWQRLIDRHMTMLRKRWDEDMHDTFQEVVFFFNDLACVWMLIVAGWLISFAVFTGELIWSKVKHKARH</sequence>
<dbReference type="PANTHER" id="PTHR42643:SF41">
    <property type="entry name" value="IONOTROPIC RECEPTOR 20A-RELATED"/>
    <property type="match status" value="1"/>
</dbReference>
<evidence type="ECO:0000256" key="4">
    <source>
        <dbReference type="ARBA" id="ARBA00022989"/>
    </source>
</evidence>
<keyword evidence="7" id="KW-0325">Glycoprotein</keyword>
<protein>
    <recommendedName>
        <fullName evidence="9">Ionotropic glutamate receptor L-glutamate and glycine-binding domain-containing protein</fullName>
    </recommendedName>
</protein>
<evidence type="ECO:0000313" key="8">
    <source>
        <dbReference type="EnsemblMetazoa" id="AATE004807-PA.1"/>
    </source>
</evidence>
<dbReference type="VEuPathDB" id="VectorBase:AATE004807"/>
<evidence type="ECO:0000256" key="1">
    <source>
        <dbReference type="ARBA" id="ARBA00004651"/>
    </source>
</evidence>
<comment type="subcellular location">
    <subcellularLocation>
        <location evidence="1">Cell membrane</location>
        <topology evidence="1">Multi-pass membrane protein</topology>
    </subcellularLocation>
</comment>
<dbReference type="GO" id="GO:0005886">
    <property type="term" value="C:plasma membrane"/>
    <property type="evidence" value="ECO:0007669"/>
    <property type="project" value="UniProtKB-SubCell"/>
</dbReference>
<keyword evidence="5" id="KW-0472">Membrane</keyword>
<dbReference type="PANTHER" id="PTHR42643">
    <property type="entry name" value="IONOTROPIC RECEPTOR 20A-RELATED"/>
    <property type="match status" value="1"/>
</dbReference>